<proteinExistence type="predicted"/>
<reference evidence="1 2" key="1">
    <citation type="journal article" date="2024" name="G3 (Bethesda)">
        <title>Genome assembly of Hibiscus sabdariffa L. provides insights into metabolisms of medicinal natural products.</title>
        <authorList>
            <person name="Kim T."/>
        </authorList>
    </citation>
    <scope>NUCLEOTIDE SEQUENCE [LARGE SCALE GENOMIC DNA]</scope>
    <source>
        <strain evidence="1">TK-2024</strain>
        <tissue evidence="1">Old leaves</tissue>
    </source>
</reference>
<dbReference type="EMBL" id="JBBPBM010000510">
    <property type="protein sequence ID" value="KAK8494664.1"/>
    <property type="molecule type" value="Genomic_DNA"/>
</dbReference>
<comment type="caution">
    <text evidence="1">The sequence shown here is derived from an EMBL/GenBank/DDBJ whole genome shotgun (WGS) entry which is preliminary data.</text>
</comment>
<evidence type="ECO:0000313" key="1">
    <source>
        <dbReference type="EMBL" id="KAK8494664.1"/>
    </source>
</evidence>
<keyword evidence="2" id="KW-1185">Reference proteome</keyword>
<dbReference type="InterPro" id="IPR015300">
    <property type="entry name" value="DNA-bd_pseudobarrel_sf"/>
</dbReference>
<name>A0ABR2ALV1_9ROSI</name>
<dbReference type="Proteomes" id="UP001472677">
    <property type="component" value="Unassembled WGS sequence"/>
</dbReference>
<dbReference type="SUPFAM" id="SSF101936">
    <property type="entry name" value="DNA-binding pseudobarrel domain"/>
    <property type="match status" value="1"/>
</dbReference>
<accession>A0ABR2ALV1</accession>
<evidence type="ECO:0000313" key="2">
    <source>
        <dbReference type="Proteomes" id="UP001472677"/>
    </source>
</evidence>
<organism evidence="1 2">
    <name type="scientific">Hibiscus sabdariffa</name>
    <name type="common">roselle</name>
    <dbReference type="NCBI Taxonomy" id="183260"/>
    <lineage>
        <taxon>Eukaryota</taxon>
        <taxon>Viridiplantae</taxon>
        <taxon>Streptophyta</taxon>
        <taxon>Embryophyta</taxon>
        <taxon>Tracheophyta</taxon>
        <taxon>Spermatophyta</taxon>
        <taxon>Magnoliopsida</taxon>
        <taxon>eudicotyledons</taxon>
        <taxon>Gunneridae</taxon>
        <taxon>Pentapetalae</taxon>
        <taxon>rosids</taxon>
        <taxon>malvids</taxon>
        <taxon>Malvales</taxon>
        <taxon>Malvaceae</taxon>
        <taxon>Malvoideae</taxon>
        <taxon>Hibiscus</taxon>
    </lineage>
</organism>
<sequence>MAEIFTITLRSDYGSRFKFHHNGGALSGDMRVSNKNGGSWKFKCTSEGGGWFTISGFGWRNFFNSYNIGDIVTLSTEVGDGVYTLSVR</sequence>
<gene>
    <name evidence="1" type="ORF">V6N12_037477</name>
</gene>
<protein>
    <submittedName>
        <fullName evidence="1">Uncharacterized protein</fullName>
    </submittedName>
</protein>